<dbReference type="Proteomes" id="UP000053611">
    <property type="component" value="Unassembled WGS sequence"/>
</dbReference>
<organism evidence="3 4">
    <name type="scientific">Cutaneotrichosporon oleaginosum</name>
    <dbReference type="NCBI Taxonomy" id="879819"/>
    <lineage>
        <taxon>Eukaryota</taxon>
        <taxon>Fungi</taxon>
        <taxon>Dikarya</taxon>
        <taxon>Basidiomycota</taxon>
        <taxon>Agaricomycotina</taxon>
        <taxon>Tremellomycetes</taxon>
        <taxon>Trichosporonales</taxon>
        <taxon>Trichosporonaceae</taxon>
        <taxon>Cutaneotrichosporon</taxon>
    </lineage>
</organism>
<dbReference type="GO" id="GO:0003735">
    <property type="term" value="F:structural constituent of ribosome"/>
    <property type="evidence" value="ECO:0007669"/>
    <property type="project" value="InterPro"/>
</dbReference>
<accession>A0A0J1B0Y3</accession>
<name>A0A0J1B0Y3_9TREE</name>
<dbReference type="PANTHER" id="PTHR28160">
    <property type="entry name" value="54S RIBOSOMAL PROTEIN L15, MITOCHONDRIAL"/>
    <property type="match status" value="1"/>
</dbReference>
<dbReference type="SUPFAM" id="SSF69065">
    <property type="entry name" value="RNase III domain-like"/>
    <property type="match status" value="1"/>
</dbReference>
<feature type="region of interest" description="Disordered" evidence="1">
    <location>
        <begin position="47"/>
        <end position="66"/>
    </location>
</feature>
<dbReference type="AlphaFoldDB" id="A0A0J1B0Y3"/>
<reference evidence="3 4" key="1">
    <citation type="submission" date="2015-03" db="EMBL/GenBank/DDBJ databases">
        <title>Genomics and transcriptomics of the oil-accumulating basidiomycete yeast T. oleaginosus allow insights into substrate utilization and the diverse evolutionary trajectories of mating systems in fungi.</title>
        <authorList>
            <consortium name="DOE Joint Genome Institute"/>
            <person name="Kourist R."/>
            <person name="Kracht O."/>
            <person name="Bracharz F."/>
            <person name="Lipzen A."/>
            <person name="Nolan M."/>
            <person name="Ohm R."/>
            <person name="Grigoriev I."/>
            <person name="Sun S."/>
            <person name="Heitman J."/>
            <person name="Bruck T."/>
            <person name="Nowrousian M."/>
        </authorList>
    </citation>
    <scope>NUCLEOTIDE SEQUENCE [LARGE SCALE GENOMIC DNA]</scope>
    <source>
        <strain evidence="3 4">IBC0246</strain>
    </source>
</reference>
<dbReference type="EMBL" id="KQ087220">
    <property type="protein sequence ID" value="KLT41264.1"/>
    <property type="molecule type" value="Genomic_DNA"/>
</dbReference>
<dbReference type="RefSeq" id="XP_018277755.1">
    <property type="nucleotide sequence ID" value="XM_018420892.1"/>
</dbReference>
<dbReference type="GO" id="GO:0004525">
    <property type="term" value="F:ribonuclease III activity"/>
    <property type="evidence" value="ECO:0007669"/>
    <property type="project" value="InterPro"/>
</dbReference>
<keyword evidence="4" id="KW-1185">Reference proteome</keyword>
<proteinExistence type="predicted"/>
<dbReference type="OrthoDB" id="2281895at2759"/>
<dbReference type="GO" id="GO:0006396">
    <property type="term" value="P:RNA processing"/>
    <property type="evidence" value="ECO:0007669"/>
    <property type="project" value="InterPro"/>
</dbReference>
<dbReference type="Gene3D" id="1.10.1520.10">
    <property type="entry name" value="Ribonuclease III domain"/>
    <property type="match status" value="1"/>
</dbReference>
<dbReference type="Pfam" id="PF14622">
    <property type="entry name" value="Ribonucleas_3_3"/>
    <property type="match status" value="1"/>
</dbReference>
<gene>
    <name evidence="3" type="ORF">CC85DRAFT_262238</name>
</gene>
<dbReference type="InterPro" id="IPR036389">
    <property type="entry name" value="RNase_III_sf"/>
</dbReference>
<dbReference type="PANTHER" id="PTHR28160:SF1">
    <property type="entry name" value="LARGE RIBOSOMAL SUBUNIT PROTEIN ML57"/>
    <property type="match status" value="1"/>
</dbReference>
<dbReference type="GO" id="GO:0005762">
    <property type="term" value="C:mitochondrial large ribosomal subunit"/>
    <property type="evidence" value="ECO:0007669"/>
    <property type="project" value="InterPro"/>
</dbReference>
<protein>
    <recommendedName>
        <fullName evidence="2">RNase III domain-containing protein</fullName>
    </recommendedName>
</protein>
<evidence type="ECO:0000256" key="1">
    <source>
        <dbReference type="SAM" id="MobiDB-lite"/>
    </source>
</evidence>
<evidence type="ECO:0000259" key="2">
    <source>
        <dbReference type="Pfam" id="PF14622"/>
    </source>
</evidence>
<feature type="compositionally biased region" description="Pro residues" evidence="1">
    <location>
        <begin position="51"/>
        <end position="65"/>
    </location>
</feature>
<evidence type="ECO:0000313" key="3">
    <source>
        <dbReference type="EMBL" id="KLT41264.1"/>
    </source>
</evidence>
<sequence>MSTSCVRALLGAPRAALRSRRPRCAMLATHHAHISSHLSIPARSLATEAPAPAPSPSASSPPPKTLYPAVLPAQRGALTGDEASAYLSSILSLPGGTFPPALALQILTHKSYRFAHRLAHPPPYSDAELAQSQVSHNARLGFVGRRALAAYMAMFVHSSMPSTQAVYAADFLRGKDIAGKLDALRHQNNIGRVVGDRWQIGEVMRWDNNETGREGGYAKVKGLTVEAVLGGVFTHLGSPAAQRAYHLHILPLLQEQLRDPALIEAAERVRDSAQGLGGVLP</sequence>
<dbReference type="GeneID" id="28981495"/>
<dbReference type="InterPro" id="IPR000999">
    <property type="entry name" value="RNase_III_dom"/>
</dbReference>
<dbReference type="GO" id="GO:0032543">
    <property type="term" value="P:mitochondrial translation"/>
    <property type="evidence" value="ECO:0007669"/>
    <property type="project" value="InterPro"/>
</dbReference>
<dbReference type="InterPro" id="IPR040030">
    <property type="entry name" value="Ribosomal_mL57"/>
</dbReference>
<feature type="domain" description="RNase III" evidence="2">
    <location>
        <begin position="101"/>
        <end position="251"/>
    </location>
</feature>
<evidence type="ECO:0000313" key="4">
    <source>
        <dbReference type="Proteomes" id="UP000053611"/>
    </source>
</evidence>